<protein>
    <recommendedName>
        <fullName evidence="4">Secreted protein</fullName>
    </recommendedName>
</protein>
<evidence type="ECO:0000256" key="1">
    <source>
        <dbReference type="SAM" id="SignalP"/>
    </source>
</evidence>
<accession>A0A9Q3DN67</accession>
<organism evidence="2 3">
    <name type="scientific">Austropuccinia psidii MF-1</name>
    <dbReference type="NCBI Taxonomy" id="1389203"/>
    <lineage>
        <taxon>Eukaryota</taxon>
        <taxon>Fungi</taxon>
        <taxon>Dikarya</taxon>
        <taxon>Basidiomycota</taxon>
        <taxon>Pucciniomycotina</taxon>
        <taxon>Pucciniomycetes</taxon>
        <taxon>Pucciniales</taxon>
        <taxon>Sphaerophragmiaceae</taxon>
        <taxon>Austropuccinia</taxon>
    </lineage>
</organism>
<reference evidence="2" key="1">
    <citation type="submission" date="2021-03" db="EMBL/GenBank/DDBJ databases">
        <title>Draft genome sequence of rust myrtle Austropuccinia psidii MF-1, a brazilian biotype.</title>
        <authorList>
            <person name="Quecine M.C."/>
            <person name="Pachon D.M.R."/>
            <person name="Bonatelli M.L."/>
            <person name="Correr F.H."/>
            <person name="Franceschini L.M."/>
            <person name="Leite T.F."/>
            <person name="Margarido G.R.A."/>
            <person name="Almeida C.A."/>
            <person name="Ferrarezi J.A."/>
            <person name="Labate C.A."/>
        </authorList>
    </citation>
    <scope>NUCLEOTIDE SEQUENCE</scope>
    <source>
        <strain evidence="2">MF-1</strain>
    </source>
</reference>
<dbReference type="AlphaFoldDB" id="A0A9Q3DN67"/>
<keyword evidence="1" id="KW-0732">Signal</keyword>
<dbReference type="Gene3D" id="2.10.77.10">
    <property type="entry name" value="Hemagglutinin Chain A, Domain 2"/>
    <property type="match status" value="1"/>
</dbReference>
<name>A0A9Q3DN67_9BASI</name>
<keyword evidence="3" id="KW-1185">Reference proteome</keyword>
<feature type="signal peptide" evidence="1">
    <location>
        <begin position="1"/>
        <end position="21"/>
    </location>
</feature>
<feature type="chain" id="PRO_5040485502" description="Secreted protein" evidence="1">
    <location>
        <begin position="22"/>
        <end position="147"/>
    </location>
</feature>
<comment type="caution">
    <text evidence="2">The sequence shown here is derived from an EMBL/GenBank/DDBJ whole genome shotgun (WGS) entry which is preliminary data.</text>
</comment>
<dbReference type="Proteomes" id="UP000765509">
    <property type="component" value="Unassembled WGS sequence"/>
</dbReference>
<sequence length="147" mass="16894">MFKYPLLIVFSLAFILRECTSSTQTCHLSYILADDPSSRNLAYCRTSESVMYACSRKCRTNNDSVNNTLFFVNCDNYTMGKRIKYIWPTDFRVSSEGDALTVVHGKKSDDIHGPRSDVQGDTFCFWKIPLEHNRLRPTCDDCNPMSH</sequence>
<evidence type="ECO:0000313" key="3">
    <source>
        <dbReference type="Proteomes" id="UP000765509"/>
    </source>
</evidence>
<dbReference type="EMBL" id="AVOT02018970">
    <property type="protein sequence ID" value="MBW0506249.1"/>
    <property type="molecule type" value="Genomic_DNA"/>
</dbReference>
<proteinExistence type="predicted"/>
<evidence type="ECO:0000313" key="2">
    <source>
        <dbReference type="EMBL" id="MBW0506249.1"/>
    </source>
</evidence>
<evidence type="ECO:0008006" key="4">
    <source>
        <dbReference type="Google" id="ProtNLM"/>
    </source>
</evidence>
<gene>
    <name evidence="2" type="ORF">O181_045964</name>
</gene>